<dbReference type="RefSeq" id="WP_149110345.1">
    <property type="nucleotide sequence ID" value="NZ_CP042425.1"/>
</dbReference>
<accession>A0A5C1A9X9</accession>
<dbReference type="GO" id="GO:0015159">
    <property type="term" value="F:polysaccharide transmembrane transporter activity"/>
    <property type="evidence" value="ECO:0007669"/>
    <property type="project" value="InterPro"/>
</dbReference>
<organism evidence="4 5">
    <name type="scientific">Limnoglobus roseus</name>
    <dbReference type="NCBI Taxonomy" id="2598579"/>
    <lineage>
        <taxon>Bacteria</taxon>
        <taxon>Pseudomonadati</taxon>
        <taxon>Planctomycetota</taxon>
        <taxon>Planctomycetia</taxon>
        <taxon>Gemmatales</taxon>
        <taxon>Gemmataceae</taxon>
        <taxon>Limnoglobus</taxon>
    </lineage>
</organism>
<sequence>MRTGFSTIRLSLICLAVMLVAASTGCMSPQKKTVPPIVELPRELKKTTQPAYTIEPPDILQIDLINAVPKQPYKLKTLDVLAIKVRETPPDNPILGLYPIEPDGRVNLGAFYGTIAVAGLSAEDAKKAVAKHLEKFLKVPEVEVTLAQTRGMQQVRGPHLVRPDGTISLGTYGGVWVVGLTLAEAKAKIEEHLSIAFETPEISLDVTGYNSKVYYLIYDGGGAGQSVLRLPVTGNETVLDAVSQAAGLQTVSDKRHIWVARPSEDHCHCQNLPVDWKAITECGDVRTNYQLMPGDRIFVNSYKATRIETVLNRVLGPVERAFGFTLLGTGLVRTLGNQSLNGNGNGFNNGVVQ</sequence>
<reference evidence="5" key="1">
    <citation type="submission" date="2019-08" db="EMBL/GenBank/DDBJ databases">
        <title>Limnoglobus roseus gen. nov., sp. nov., a novel freshwater planctomycete with a giant genome from the family Gemmataceae.</title>
        <authorList>
            <person name="Kulichevskaya I.S."/>
            <person name="Naumoff D.G."/>
            <person name="Miroshnikov K."/>
            <person name="Ivanova A."/>
            <person name="Philippov D.A."/>
            <person name="Hakobyan A."/>
            <person name="Rijpstra I.C."/>
            <person name="Sinninghe Damste J.S."/>
            <person name="Liesack W."/>
            <person name="Dedysh S.N."/>
        </authorList>
    </citation>
    <scope>NUCLEOTIDE SEQUENCE [LARGE SCALE GENOMIC DNA]</scope>
    <source>
        <strain evidence="5">PX52</strain>
    </source>
</reference>
<evidence type="ECO:0000313" key="5">
    <source>
        <dbReference type="Proteomes" id="UP000324974"/>
    </source>
</evidence>
<dbReference type="InterPro" id="IPR049712">
    <property type="entry name" value="Poly_export"/>
</dbReference>
<gene>
    <name evidence="4" type="ORF">PX52LOC_02465</name>
</gene>
<dbReference type="InterPro" id="IPR003715">
    <property type="entry name" value="Poly_export_N"/>
</dbReference>
<proteinExistence type="predicted"/>
<dbReference type="Proteomes" id="UP000324974">
    <property type="component" value="Chromosome"/>
</dbReference>
<evidence type="ECO:0000313" key="4">
    <source>
        <dbReference type="EMBL" id="QEL15540.1"/>
    </source>
</evidence>
<evidence type="ECO:0000256" key="1">
    <source>
        <dbReference type="ARBA" id="ARBA00022729"/>
    </source>
</evidence>
<dbReference type="OrthoDB" id="279464at2"/>
<feature type="signal peptide" evidence="2">
    <location>
        <begin position="1"/>
        <end position="21"/>
    </location>
</feature>
<feature type="domain" description="Polysaccharide export protein N-terminal" evidence="3">
    <location>
        <begin position="159"/>
        <end position="206"/>
    </location>
</feature>
<dbReference type="AlphaFoldDB" id="A0A5C1A9X9"/>
<protein>
    <submittedName>
        <fullName evidence="4">Polysaccharide biosynthesis/export protein</fullName>
    </submittedName>
</protein>
<dbReference type="Gene3D" id="3.30.1950.10">
    <property type="entry name" value="wza like domain"/>
    <property type="match status" value="2"/>
</dbReference>
<dbReference type="EMBL" id="CP042425">
    <property type="protein sequence ID" value="QEL15540.1"/>
    <property type="molecule type" value="Genomic_DNA"/>
</dbReference>
<evidence type="ECO:0000259" key="3">
    <source>
        <dbReference type="Pfam" id="PF02563"/>
    </source>
</evidence>
<dbReference type="Gene3D" id="3.10.560.10">
    <property type="entry name" value="Outer membrane lipoprotein wza domain like"/>
    <property type="match status" value="1"/>
</dbReference>
<feature type="domain" description="Polysaccharide export protein N-terminal" evidence="3">
    <location>
        <begin position="69"/>
        <end position="146"/>
    </location>
</feature>
<dbReference type="Pfam" id="PF02563">
    <property type="entry name" value="Poly_export"/>
    <property type="match status" value="2"/>
</dbReference>
<dbReference type="PANTHER" id="PTHR33619">
    <property type="entry name" value="POLYSACCHARIDE EXPORT PROTEIN GFCE-RELATED"/>
    <property type="match status" value="1"/>
</dbReference>
<feature type="chain" id="PRO_5022936232" evidence="2">
    <location>
        <begin position="22"/>
        <end position="353"/>
    </location>
</feature>
<name>A0A5C1A9X9_9BACT</name>
<dbReference type="KEGG" id="lrs:PX52LOC_02465"/>
<keyword evidence="1 2" id="KW-0732">Signal</keyword>
<dbReference type="PANTHER" id="PTHR33619:SF3">
    <property type="entry name" value="POLYSACCHARIDE EXPORT PROTEIN GFCE-RELATED"/>
    <property type="match status" value="1"/>
</dbReference>
<keyword evidence="5" id="KW-1185">Reference proteome</keyword>
<dbReference type="PROSITE" id="PS51257">
    <property type="entry name" value="PROKAR_LIPOPROTEIN"/>
    <property type="match status" value="1"/>
</dbReference>
<evidence type="ECO:0000256" key="2">
    <source>
        <dbReference type="SAM" id="SignalP"/>
    </source>
</evidence>